<dbReference type="EMBL" id="BSNS01000017">
    <property type="protein sequence ID" value="GLQ56100.1"/>
    <property type="molecule type" value="Genomic_DNA"/>
</dbReference>
<dbReference type="NCBIfam" id="TIGR00035">
    <property type="entry name" value="asp_race"/>
    <property type="match status" value="1"/>
</dbReference>
<keyword evidence="2" id="KW-0413">Isomerase</keyword>
<evidence type="ECO:0000313" key="4">
    <source>
        <dbReference type="Proteomes" id="UP001156691"/>
    </source>
</evidence>
<dbReference type="InterPro" id="IPR015942">
    <property type="entry name" value="Asp/Glu/hydantoin_racemase"/>
</dbReference>
<sequence>MKIIGMLGGLGPPSTVKYYEWLTQGVQQRTGGTSQGARVLINALDGKDIAAFRARGDDEGEGAFFAAEAQRLQRAGAECILIASNTSHKNAPWVEDAVSIPLIHLAKATARAVVESGQRKVVLLATATTLEGHFYTDILRAAGLDVVIPDADERAYMDEAIYQRLVRNIVAPADKERFAEITKKLIKRHKAEGVILGCTELTLLSLPERFEVPFYDTVRIHVEAALDFAIEA</sequence>
<keyword evidence="4" id="KW-1185">Reference proteome</keyword>
<evidence type="ECO:0000256" key="2">
    <source>
        <dbReference type="ARBA" id="ARBA00023235"/>
    </source>
</evidence>
<dbReference type="Gene3D" id="3.40.50.1860">
    <property type="match status" value="2"/>
</dbReference>
<dbReference type="InterPro" id="IPR001920">
    <property type="entry name" value="Asp/Glu_race"/>
</dbReference>
<dbReference type="Proteomes" id="UP001156691">
    <property type="component" value="Unassembled WGS sequence"/>
</dbReference>
<accession>A0ABQ5W828</accession>
<protein>
    <submittedName>
        <fullName evidence="3">Aspartate racemase</fullName>
    </submittedName>
</protein>
<comment type="similarity">
    <text evidence="1">Belongs to the aspartate/glutamate racemases family.</text>
</comment>
<dbReference type="RefSeq" id="WP_284341517.1">
    <property type="nucleotide sequence ID" value="NZ_BSNS01000017.1"/>
</dbReference>
<proteinExistence type="inferred from homology"/>
<evidence type="ECO:0000256" key="1">
    <source>
        <dbReference type="ARBA" id="ARBA00007847"/>
    </source>
</evidence>
<dbReference type="PANTHER" id="PTHR21198:SF7">
    <property type="entry name" value="ASPARTATE-GLUTAMATE RACEMASE FAMILY"/>
    <property type="match status" value="1"/>
</dbReference>
<dbReference type="InterPro" id="IPR004380">
    <property type="entry name" value="Asp_race"/>
</dbReference>
<dbReference type="Pfam" id="PF01177">
    <property type="entry name" value="Asp_Glu_race"/>
    <property type="match status" value="1"/>
</dbReference>
<reference evidence="4" key="1">
    <citation type="journal article" date="2019" name="Int. J. Syst. Evol. Microbiol.">
        <title>The Global Catalogue of Microorganisms (GCM) 10K type strain sequencing project: providing services to taxonomists for standard genome sequencing and annotation.</title>
        <authorList>
            <consortium name="The Broad Institute Genomics Platform"/>
            <consortium name="The Broad Institute Genome Sequencing Center for Infectious Disease"/>
            <person name="Wu L."/>
            <person name="Ma J."/>
        </authorList>
    </citation>
    <scope>NUCLEOTIDE SEQUENCE [LARGE SCALE GENOMIC DNA]</scope>
    <source>
        <strain evidence="4">NBRC 112416</strain>
    </source>
</reference>
<evidence type="ECO:0000313" key="3">
    <source>
        <dbReference type="EMBL" id="GLQ56100.1"/>
    </source>
</evidence>
<comment type="caution">
    <text evidence="3">The sequence shown here is derived from an EMBL/GenBank/DDBJ whole genome shotgun (WGS) entry which is preliminary data.</text>
</comment>
<organism evidence="3 4">
    <name type="scientific">Devosia nitrariae</name>
    <dbReference type="NCBI Taxonomy" id="2071872"/>
    <lineage>
        <taxon>Bacteria</taxon>
        <taxon>Pseudomonadati</taxon>
        <taxon>Pseudomonadota</taxon>
        <taxon>Alphaproteobacteria</taxon>
        <taxon>Hyphomicrobiales</taxon>
        <taxon>Devosiaceae</taxon>
        <taxon>Devosia</taxon>
    </lineage>
</organism>
<dbReference type="PANTHER" id="PTHR21198">
    <property type="entry name" value="GLUTAMATE RACEMASE"/>
    <property type="match status" value="1"/>
</dbReference>
<name>A0ABQ5W828_9HYPH</name>
<dbReference type="SUPFAM" id="SSF53681">
    <property type="entry name" value="Aspartate/glutamate racemase"/>
    <property type="match status" value="2"/>
</dbReference>
<gene>
    <name evidence="3" type="primary">racD</name>
    <name evidence="3" type="ORF">GCM10010862_33590</name>
</gene>